<dbReference type="EMBL" id="SPNK01000018">
    <property type="protein sequence ID" value="TFH98905.1"/>
    <property type="molecule type" value="Genomic_DNA"/>
</dbReference>
<dbReference type="Gene3D" id="3.20.20.140">
    <property type="entry name" value="Metal-dependent hydrolases"/>
    <property type="match status" value="1"/>
</dbReference>
<gene>
    <name evidence="3" type="ORF">E4P33_11480</name>
</gene>
<dbReference type="Gene3D" id="3.10.310.70">
    <property type="match status" value="1"/>
</dbReference>
<dbReference type="PANTHER" id="PTHR22642">
    <property type="entry name" value="IMIDAZOLONEPROPIONASE"/>
    <property type="match status" value="1"/>
</dbReference>
<organism evidence="3 4">
    <name type="scientific">Kocuria rhizophila</name>
    <dbReference type="NCBI Taxonomy" id="72000"/>
    <lineage>
        <taxon>Bacteria</taxon>
        <taxon>Bacillati</taxon>
        <taxon>Actinomycetota</taxon>
        <taxon>Actinomycetes</taxon>
        <taxon>Micrococcales</taxon>
        <taxon>Micrococcaceae</taxon>
        <taxon>Kocuria</taxon>
    </lineage>
</organism>
<feature type="compositionally biased region" description="Low complexity" evidence="1">
    <location>
        <begin position="284"/>
        <end position="296"/>
    </location>
</feature>
<evidence type="ECO:0000313" key="3">
    <source>
        <dbReference type="EMBL" id="TFH98905.1"/>
    </source>
</evidence>
<protein>
    <submittedName>
        <fullName evidence="3">Amidohydrolase</fullName>
    </submittedName>
</protein>
<dbReference type="InterPro" id="IPR013108">
    <property type="entry name" value="Amidohydro_3"/>
</dbReference>
<comment type="caution">
    <text evidence="3">The sequence shown here is derived from an EMBL/GenBank/DDBJ whole genome shotgun (WGS) entry which is preliminary data.</text>
</comment>
<dbReference type="SUPFAM" id="SSF51338">
    <property type="entry name" value="Composite domain of metallo-dependent hydrolases"/>
    <property type="match status" value="1"/>
</dbReference>
<reference evidence="3 4" key="1">
    <citation type="submission" date="2019-03" db="EMBL/GenBank/DDBJ databases">
        <title>Genome Sequencing and Assembly of Various Microbes Isolated from Alder Root Nodule.</title>
        <authorList>
            <person name="Swanson E."/>
            <person name="Sevigny J.L."/>
            <person name="Pesce C."/>
            <person name="Davis I."/>
            <person name="Kleiner V."/>
            <person name="Tisa L."/>
        </authorList>
    </citation>
    <scope>NUCLEOTIDE SEQUENCE [LARGE SCALE GENOMIC DNA]</scope>
    <source>
        <strain evidence="3 4">4R-31</strain>
    </source>
</reference>
<feature type="domain" description="Amidohydrolase 3" evidence="2">
    <location>
        <begin position="46"/>
        <end position="574"/>
    </location>
</feature>
<evidence type="ECO:0000313" key="4">
    <source>
        <dbReference type="Proteomes" id="UP000298017"/>
    </source>
</evidence>
<dbReference type="AlphaFoldDB" id="A0AAX2SC40"/>
<feature type="region of interest" description="Disordered" evidence="1">
    <location>
        <begin position="269"/>
        <end position="299"/>
    </location>
</feature>
<dbReference type="PANTHER" id="PTHR22642:SF2">
    <property type="entry name" value="PROTEIN LONG AFTER FAR-RED 3"/>
    <property type="match status" value="1"/>
</dbReference>
<dbReference type="RefSeq" id="WP_135010925.1">
    <property type="nucleotide sequence ID" value="NZ_JAYEXM010000002.1"/>
</dbReference>
<dbReference type="Proteomes" id="UP000298017">
    <property type="component" value="Unassembled WGS sequence"/>
</dbReference>
<dbReference type="InterPro" id="IPR011059">
    <property type="entry name" value="Metal-dep_hydrolase_composite"/>
</dbReference>
<evidence type="ECO:0000259" key="2">
    <source>
        <dbReference type="Pfam" id="PF07969"/>
    </source>
</evidence>
<evidence type="ECO:0000256" key="1">
    <source>
        <dbReference type="SAM" id="MobiDB-lite"/>
    </source>
</evidence>
<dbReference type="GO" id="GO:0016810">
    <property type="term" value="F:hydrolase activity, acting on carbon-nitrogen (but not peptide) bonds"/>
    <property type="evidence" value="ECO:0007669"/>
    <property type="project" value="InterPro"/>
</dbReference>
<dbReference type="Pfam" id="PF07969">
    <property type="entry name" value="Amidohydro_3"/>
    <property type="match status" value="1"/>
</dbReference>
<name>A0AAX2SC40_KOCRH</name>
<dbReference type="SUPFAM" id="SSF51556">
    <property type="entry name" value="Metallo-dependent hydrolases"/>
    <property type="match status" value="1"/>
</dbReference>
<dbReference type="InterPro" id="IPR032466">
    <property type="entry name" value="Metal_Hydrolase"/>
</dbReference>
<dbReference type="Gene3D" id="2.30.40.10">
    <property type="entry name" value="Urease, subunit C, domain 1"/>
    <property type="match status" value="1"/>
</dbReference>
<dbReference type="CDD" id="cd01300">
    <property type="entry name" value="YtcJ_like"/>
    <property type="match status" value="1"/>
</dbReference>
<dbReference type="InterPro" id="IPR033932">
    <property type="entry name" value="YtcJ-like"/>
</dbReference>
<sequence length="577" mass="60604">MALDVIFTNGIIHTQDPERPMARALGVHHGRVVSLDDDLAPELFDRTVDLRGATVVPGFHDAHCHLTMLGETLVQVDLRPTTVPTLAELLDAVAAAARDAAPGEWVLGQGYDQNHLGGSHPTAEALDAVAPENPVWLWHNSRHMAVVNTAAFEAAGYPGRTGFTVPEGGSVPLDEHGAALGLLEETARGLVSGAMPPKTTAQVAEQIGAASDVALAAGITSVTEPGLGAPEHLGQSVTDLAAYQLAREQGRLGVRATVMPYLTTLHPVGAQDAPDAADARGDDAAGSPSGAGAAGADGDHADRPFGLDLGLRTGLGDDRLRIGAVKVLADGSLIGRSAFMTEDYAADAEAGVSNAGYLQFPREWLEERLTAAHANGWQLAVHAIGDGAVDVVLDVLEAAQRRFPREDCRHRIEHFGVASDEQVAWAARLGVVPVPQGRFVNELGDGIARAMGEPRTRFCYRMRSLLDAGMVVPASTDAPVVDYPPLANIHDMVNRSTSSGAPFVPEERVTVAEAVHAYTVGSAYASHQEHEKGRLVPGMLADFAVLSDDIHTVDPATIRDLRVTATVVGGEVVHGSV</sequence>
<keyword evidence="4" id="KW-1185">Reference proteome</keyword>
<accession>A0AAX2SC40</accession>
<proteinExistence type="predicted"/>